<dbReference type="HOGENOM" id="CLU_1863938_0_0_11"/>
<dbReference type="STRING" id="446470.Snas_1811"/>
<dbReference type="eggNOG" id="ENOG502ZEYU">
    <property type="taxonomic scope" value="Bacteria"/>
</dbReference>
<sequence length="137" mass="14793">MTTTVEVSGWIVDLPGLIEVAQATDFAGSIEETARRLGLTLLVPLPVLDEAWAGQEHAPQRDRLTKLYLPRGPWMPARYADVPTSLLGRHTETCCGDTALGLVASLTELRGWPVVTSDERGKLLASAAPEMLTVPCN</sequence>
<organism evidence="1 2">
    <name type="scientific">Stackebrandtia nassauensis (strain DSM 44728 / CIP 108903 / NRRL B-16338 / NBRC 102104 / LLR-40K-21)</name>
    <dbReference type="NCBI Taxonomy" id="446470"/>
    <lineage>
        <taxon>Bacteria</taxon>
        <taxon>Bacillati</taxon>
        <taxon>Actinomycetota</taxon>
        <taxon>Actinomycetes</taxon>
        <taxon>Glycomycetales</taxon>
        <taxon>Glycomycetaceae</taxon>
        <taxon>Stackebrandtia</taxon>
    </lineage>
</organism>
<evidence type="ECO:0000313" key="2">
    <source>
        <dbReference type="Proteomes" id="UP000000844"/>
    </source>
</evidence>
<dbReference type="AlphaFoldDB" id="D3PYE0"/>
<accession>D3PYE0</accession>
<gene>
    <name evidence="1" type="ordered locus">Snas_1811</name>
</gene>
<evidence type="ECO:0000313" key="1">
    <source>
        <dbReference type="EMBL" id="ADD41507.1"/>
    </source>
</evidence>
<dbReference type="EMBL" id="CP001778">
    <property type="protein sequence ID" value="ADD41507.1"/>
    <property type="molecule type" value="Genomic_DNA"/>
</dbReference>
<name>D3PYE0_STANL</name>
<dbReference type="RefSeq" id="WP_013017078.1">
    <property type="nucleotide sequence ID" value="NC_013947.1"/>
</dbReference>
<protein>
    <recommendedName>
        <fullName evidence="3">PIN domain-containing protein</fullName>
    </recommendedName>
</protein>
<dbReference type="KEGG" id="sna:Snas_1811"/>
<dbReference type="Proteomes" id="UP000000844">
    <property type="component" value="Chromosome"/>
</dbReference>
<reference evidence="1 2" key="1">
    <citation type="journal article" date="2009" name="Stand. Genomic Sci.">
        <title>Complete genome sequence of Stackebrandtia nassauensis type strain (LLR-40K-21).</title>
        <authorList>
            <person name="Munk C."/>
            <person name="Lapidus A."/>
            <person name="Copeland A."/>
            <person name="Jando M."/>
            <person name="Mayilraj S."/>
            <person name="Glavina Del Rio T."/>
            <person name="Nolan M."/>
            <person name="Chen F."/>
            <person name="Lucas S."/>
            <person name="Tice H."/>
            <person name="Cheng J.F."/>
            <person name="Han C."/>
            <person name="Detter J.C."/>
            <person name="Bruce D."/>
            <person name="Goodwin L."/>
            <person name="Chain P."/>
            <person name="Pitluck S."/>
            <person name="Goker M."/>
            <person name="Ovchinikova G."/>
            <person name="Pati A."/>
            <person name="Ivanova N."/>
            <person name="Mavromatis K."/>
            <person name="Chen A."/>
            <person name="Palaniappan K."/>
            <person name="Land M."/>
            <person name="Hauser L."/>
            <person name="Chang Y.J."/>
            <person name="Jeffries C.D."/>
            <person name="Bristow J."/>
            <person name="Eisen J.A."/>
            <person name="Markowitz V."/>
            <person name="Hugenholtz P."/>
            <person name="Kyrpides N.C."/>
            <person name="Klenk H.P."/>
        </authorList>
    </citation>
    <scope>NUCLEOTIDE SEQUENCE [LARGE SCALE GENOMIC DNA]</scope>
    <source>
        <strain evidence="2">DSM 44728 / CIP 108903 / NRRL B-16338 / NBRC 102104 / LLR-40K-21</strain>
    </source>
</reference>
<keyword evidence="2" id="KW-1185">Reference proteome</keyword>
<proteinExistence type="predicted"/>
<evidence type="ECO:0008006" key="3">
    <source>
        <dbReference type="Google" id="ProtNLM"/>
    </source>
</evidence>